<dbReference type="InterPro" id="IPR016163">
    <property type="entry name" value="Ald_DH_C"/>
</dbReference>
<comment type="similarity">
    <text evidence="1 4">Belongs to the aldehyde dehydrogenase family.</text>
</comment>
<dbReference type="AlphaFoldDB" id="A0A8K0XKM5"/>
<dbReference type="GO" id="GO:0005737">
    <property type="term" value="C:cytoplasm"/>
    <property type="evidence" value="ECO:0007669"/>
    <property type="project" value="TreeGrafter"/>
</dbReference>
<dbReference type="PANTHER" id="PTHR43570:SF16">
    <property type="entry name" value="ALDEHYDE DEHYDROGENASE TYPE III, ISOFORM Q"/>
    <property type="match status" value="1"/>
</dbReference>
<evidence type="ECO:0000259" key="6">
    <source>
        <dbReference type="Pfam" id="PF00171"/>
    </source>
</evidence>
<dbReference type="InterPro" id="IPR016162">
    <property type="entry name" value="Ald_DH_N"/>
</dbReference>
<evidence type="ECO:0000256" key="3">
    <source>
        <dbReference type="ARBA" id="ARBA00023027"/>
    </source>
</evidence>
<protein>
    <recommendedName>
        <fullName evidence="4">Aldehyde dehydrogenase</fullName>
    </recommendedName>
</protein>
<dbReference type="Pfam" id="PF00171">
    <property type="entry name" value="Aldedh"/>
    <property type="match status" value="1"/>
</dbReference>
<proteinExistence type="inferred from homology"/>
<feature type="active site" evidence="5">
    <location>
        <position position="250"/>
    </location>
</feature>
<keyword evidence="3" id="KW-0520">NAD</keyword>
<dbReference type="Gene3D" id="3.40.309.10">
    <property type="entry name" value="Aldehyde Dehydrogenase, Chain A, domain 2"/>
    <property type="match status" value="1"/>
</dbReference>
<evidence type="ECO:0000313" key="7">
    <source>
        <dbReference type="EMBL" id="KAH8082833.1"/>
    </source>
</evidence>
<sequence length="454" mass="50042">MQYTPLEDIPKVCQQSLRDGFRSGKTKAVAFRKEQLKQMGYMVQENKDAFLETLKSDLGRPYLESEVFELIPAINDIRTIHDNLHKWAKTESAPFQFAAASMHPKIRKEPKGTVLIIVPFNAPVFLGLTPLMAAVAAGNTAVIKPSENAPATNTLLAKLIPKYLDPDVVQVVLGAAEETTKLLELQWDHSGHKVGRIVAAAAAKHLTPHTLEVTRRGVGKSPIIIDPKSDIRLAARRTWWGKLVNAGQICITPDYVLVPREVQDMFIKEIKLAHAEFFPEGPKKSDSFGRIVTLHHTQRIAGLLKETKGDVIIGGEVDIDKRYIAPTLVNNASPDEPLMKEEIFGPVLPVIPVKDVDEAIAFVNARDHPLALYVFSQDAKVKAKIADNTQSGAYAVNEPVSHVATYGLPFGGTGPSGSGQLRGKYGFDTFTHLRGSVDQPGWYEYLNSDWESDD</sequence>
<dbReference type="PIRSF" id="PIRSF036492">
    <property type="entry name" value="ALDH"/>
    <property type="match status" value="1"/>
</dbReference>
<evidence type="ECO:0000256" key="2">
    <source>
        <dbReference type="ARBA" id="ARBA00023002"/>
    </source>
</evidence>
<feature type="domain" description="Aldehyde dehydrogenase" evidence="6">
    <location>
        <begin position="9"/>
        <end position="433"/>
    </location>
</feature>
<dbReference type="GO" id="GO:0006081">
    <property type="term" value="P:aldehyde metabolic process"/>
    <property type="evidence" value="ECO:0007669"/>
    <property type="project" value="InterPro"/>
</dbReference>
<dbReference type="InterPro" id="IPR012394">
    <property type="entry name" value="Aldehyde_DH_NAD(P)"/>
</dbReference>
<dbReference type="GO" id="GO:0004029">
    <property type="term" value="F:aldehyde dehydrogenase (NAD+) activity"/>
    <property type="evidence" value="ECO:0007669"/>
    <property type="project" value="TreeGrafter"/>
</dbReference>
<dbReference type="Gene3D" id="3.40.605.10">
    <property type="entry name" value="Aldehyde Dehydrogenase, Chain A, domain 1"/>
    <property type="match status" value="1"/>
</dbReference>
<dbReference type="EMBL" id="JAEVFJ010000049">
    <property type="protein sequence ID" value="KAH8082833.1"/>
    <property type="molecule type" value="Genomic_DNA"/>
</dbReference>
<feature type="active site" evidence="5">
    <location>
        <position position="212"/>
    </location>
</feature>
<organism evidence="7 8">
    <name type="scientific">Cristinia sonorae</name>
    <dbReference type="NCBI Taxonomy" id="1940300"/>
    <lineage>
        <taxon>Eukaryota</taxon>
        <taxon>Fungi</taxon>
        <taxon>Dikarya</taxon>
        <taxon>Basidiomycota</taxon>
        <taxon>Agaricomycotina</taxon>
        <taxon>Agaricomycetes</taxon>
        <taxon>Agaricomycetidae</taxon>
        <taxon>Agaricales</taxon>
        <taxon>Pleurotineae</taxon>
        <taxon>Stephanosporaceae</taxon>
        <taxon>Cristinia</taxon>
    </lineage>
</organism>
<name>A0A8K0XKM5_9AGAR</name>
<evidence type="ECO:0000256" key="4">
    <source>
        <dbReference type="PIRNR" id="PIRNR036492"/>
    </source>
</evidence>
<dbReference type="InterPro" id="IPR015590">
    <property type="entry name" value="Aldehyde_DH_dom"/>
</dbReference>
<dbReference type="InterPro" id="IPR016161">
    <property type="entry name" value="Ald_DH/histidinol_DH"/>
</dbReference>
<dbReference type="Proteomes" id="UP000813824">
    <property type="component" value="Unassembled WGS sequence"/>
</dbReference>
<dbReference type="PANTHER" id="PTHR43570">
    <property type="entry name" value="ALDEHYDE DEHYDROGENASE"/>
    <property type="match status" value="1"/>
</dbReference>
<evidence type="ECO:0000256" key="5">
    <source>
        <dbReference type="PIRSR" id="PIRSR036492-1"/>
    </source>
</evidence>
<comment type="caution">
    <text evidence="7">The sequence shown here is derived from an EMBL/GenBank/DDBJ whole genome shotgun (WGS) entry which is preliminary data.</text>
</comment>
<dbReference type="FunFam" id="3.40.309.10:FF:000025">
    <property type="entry name" value="Aldehyde dehydrogenase"/>
    <property type="match status" value="1"/>
</dbReference>
<keyword evidence="2 4" id="KW-0560">Oxidoreductase</keyword>
<keyword evidence="8" id="KW-1185">Reference proteome</keyword>
<evidence type="ECO:0000256" key="1">
    <source>
        <dbReference type="ARBA" id="ARBA00009986"/>
    </source>
</evidence>
<accession>A0A8K0XKM5</accession>
<evidence type="ECO:0000313" key="8">
    <source>
        <dbReference type="Proteomes" id="UP000813824"/>
    </source>
</evidence>
<dbReference type="SUPFAM" id="SSF53720">
    <property type="entry name" value="ALDH-like"/>
    <property type="match status" value="1"/>
</dbReference>
<reference evidence="7" key="1">
    <citation type="journal article" date="2021" name="New Phytol.">
        <title>Evolutionary innovations through gain and loss of genes in the ectomycorrhizal Boletales.</title>
        <authorList>
            <person name="Wu G."/>
            <person name="Miyauchi S."/>
            <person name="Morin E."/>
            <person name="Kuo A."/>
            <person name="Drula E."/>
            <person name="Varga T."/>
            <person name="Kohler A."/>
            <person name="Feng B."/>
            <person name="Cao Y."/>
            <person name="Lipzen A."/>
            <person name="Daum C."/>
            <person name="Hundley H."/>
            <person name="Pangilinan J."/>
            <person name="Johnson J."/>
            <person name="Barry K."/>
            <person name="LaButti K."/>
            <person name="Ng V."/>
            <person name="Ahrendt S."/>
            <person name="Min B."/>
            <person name="Choi I.G."/>
            <person name="Park H."/>
            <person name="Plett J.M."/>
            <person name="Magnuson J."/>
            <person name="Spatafora J.W."/>
            <person name="Nagy L.G."/>
            <person name="Henrissat B."/>
            <person name="Grigoriev I.V."/>
            <person name="Yang Z.L."/>
            <person name="Xu J."/>
            <person name="Martin F.M."/>
        </authorList>
    </citation>
    <scope>NUCLEOTIDE SEQUENCE</scope>
    <source>
        <strain evidence="7">KKN 215</strain>
    </source>
</reference>
<dbReference type="OrthoDB" id="440325at2759"/>
<gene>
    <name evidence="7" type="ORF">BXZ70DRAFT_900991</name>
</gene>